<dbReference type="PANTHER" id="PTHR43393">
    <property type="entry name" value="CYTOKININ RIBOSIDE 5'-MONOPHOSPHATE PHOSPHORIBOHYDROLASE"/>
    <property type="match status" value="1"/>
</dbReference>
<organism evidence="1 2">
    <name type="scientific">Meiothermus hypogaeus NBRC 106114</name>
    <dbReference type="NCBI Taxonomy" id="1227553"/>
    <lineage>
        <taxon>Bacteria</taxon>
        <taxon>Thermotogati</taxon>
        <taxon>Deinococcota</taxon>
        <taxon>Deinococci</taxon>
        <taxon>Thermales</taxon>
        <taxon>Thermaceae</taxon>
        <taxon>Meiothermus</taxon>
    </lineage>
</organism>
<name>A0A511R1L6_9DEIN</name>
<dbReference type="PANTHER" id="PTHR43393:SF3">
    <property type="entry name" value="LYSINE DECARBOXYLASE-LIKE PROTEIN"/>
    <property type="match status" value="1"/>
</dbReference>
<reference evidence="1 2" key="1">
    <citation type="submission" date="2019-07" db="EMBL/GenBank/DDBJ databases">
        <title>Whole genome shotgun sequence of Meiothermus hypogaeus NBRC 106114.</title>
        <authorList>
            <person name="Hosoyama A."/>
            <person name="Uohara A."/>
            <person name="Ohji S."/>
            <person name="Ichikawa N."/>
        </authorList>
    </citation>
    <scope>NUCLEOTIDE SEQUENCE [LARGE SCALE GENOMIC DNA]</scope>
    <source>
        <strain evidence="1 2">NBRC 106114</strain>
    </source>
</reference>
<gene>
    <name evidence="1" type="ORF">MHY01S_16600</name>
</gene>
<dbReference type="Pfam" id="PF18306">
    <property type="entry name" value="LDcluster4"/>
    <property type="match status" value="1"/>
</dbReference>
<dbReference type="EMBL" id="BJXL01000047">
    <property type="protein sequence ID" value="GEM83494.1"/>
    <property type="molecule type" value="Genomic_DNA"/>
</dbReference>
<evidence type="ECO:0000313" key="1">
    <source>
        <dbReference type="EMBL" id="GEM83494.1"/>
    </source>
</evidence>
<protein>
    <submittedName>
        <fullName evidence="1">DNA-binding protein</fullName>
    </submittedName>
</protein>
<proteinExistence type="predicted"/>
<dbReference type="OrthoDB" id="9801098at2"/>
<comment type="caution">
    <text evidence="1">The sequence shown here is derived from an EMBL/GenBank/DDBJ whole genome shotgun (WGS) entry which is preliminary data.</text>
</comment>
<dbReference type="Proteomes" id="UP000321197">
    <property type="component" value="Unassembled WGS sequence"/>
</dbReference>
<keyword evidence="1" id="KW-0238">DNA-binding</keyword>
<dbReference type="SUPFAM" id="SSF102405">
    <property type="entry name" value="MCP/YpsA-like"/>
    <property type="match status" value="1"/>
</dbReference>
<sequence length="181" mass="18691">MRLVTVFGSSRVQPGTPAFVEARAWGQAIAEAGFGVATGGYNGAMEAVSQGAKEAGGLVVGITAPVLFPQRDGPNAHVDLELPSSSLLTRIERLIDVGVACLALPGGVGTLAEILAAWNLNHIAEMQGKPQKPLGVHVGWLGVIRAGLEVTPEALRMLTPIDSLQSLQGFLGRLSAPAPGR</sequence>
<evidence type="ECO:0000313" key="2">
    <source>
        <dbReference type="Proteomes" id="UP000321197"/>
    </source>
</evidence>
<accession>A0A511R1L6</accession>
<dbReference type="Gene3D" id="3.40.50.450">
    <property type="match status" value="1"/>
</dbReference>
<dbReference type="InterPro" id="IPR041164">
    <property type="entry name" value="LDcluster4"/>
</dbReference>
<dbReference type="GO" id="GO:0005829">
    <property type="term" value="C:cytosol"/>
    <property type="evidence" value="ECO:0007669"/>
    <property type="project" value="TreeGrafter"/>
</dbReference>
<dbReference type="GO" id="GO:0003677">
    <property type="term" value="F:DNA binding"/>
    <property type="evidence" value="ECO:0007669"/>
    <property type="project" value="UniProtKB-KW"/>
</dbReference>
<dbReference type="RefSeq" id="WP_119339714.1">
    <property type="nucleotide sequence ID" value="NZ_BJXL01000047.1"/>
</dbReference>
<dbReference type="AlphaFoldDB" id="A0A511R1L6"/>
<dbReference type="InterPro" id="IPR052341">
    <property type="entry name" value="LOG_family_nucleotidases"/>
</dbReference>